<dbReference type="InParanoid" id="A0A0R0EQF9"/>
<dbReference type="Pfam" id="PF14576">
    <property type="entry name" value="SEO_N"/>
    <property type="match status" value="1"/>
</dbReference>
<evidence type="ECO:0000259" key="2">
    <source>
        <dbReference type="Pfam" id="PF14576"/>
    </source>
</evidence>
<dbReference type="InterPro" id="IPR027944">
    <property type="entry name" value="SEO_C"/>
</dbReference>
<evidence type="ECO:0000259" key="3">
    <source>
        <dbReference type="Pfam" id="PF14577"/>
    </source>
</evidence>
<protein>
    <submittedName>
        <fullName evidence="4 5">Uncharacterized protein</fullName>
    </submittedName>
</protein>
<dbReference type="Proteomes" id="UP000008827">
    <property type="component" value="Chromosome 20"/>
</dbReference>
<dbReference type="ExpressionAtlas" id="A0A0R0EQF9">
    <property type="expression patterns" value="baseline and differential"/>
</dbReference>
<dbReference type="Gramene" id="KRG92330">
    <property type="protein sequence ID" value="KRG92330"/>
    <property type="gene ID" value="GLYMA_20G204800"/>
</dbReference>
<name>A0A0R0EQF9_SOYBN</name>
<reference evidence="5" key="2">
    <citation type="submission" date="2018-02" db="UniProtKB">
        <authorList>
            <consortium name="EnsemblPlants"/>
        </authorList>
    </citation>
    <scope>IDENTIFICATION</scope>
    <source>
        <strain evidence="5">Williams 82</strain>
    </source>
</reference>
<sequence>MALVLSKTASNGTTPQQKDQLPNPFELQDSQIRHKVYLTHVNDEKEFDRDVLFTLVSNTLNSASAQLSAAASSVTSFKPDFPTLKWLSCQMITTRGTPECAHQTALRILQQLSGFSWDAKALVAVAAFSLEYGEFLRLDRVQAADQFGNSLKQLNQVQISRRVPADMSDLVTVIGEVLNYINLWAKWSAMDYDIEAVHSLQVAMQEIPLVVYWTIASTVASIGNLVGISEHKLSAYKERLEFIFKKLQFHLENCRVEIGRIQDYCFRNTIRYPKLKDVVELLDILIIPGSDNGTSIPKIFEGGVLIKNGIEVFKQKYVMLFFSSLDNIGDEISLLNSINNGLQENPGEEIKGFKKGDFKILWIPIVDDWKTTREQFNNLKEKIKFYLVEYFEKLPGYDIIVDKFKYEGLPIVSVVNPQGQIMNDNAMQIIFEWGIDAFPFRRSDVYDLNKKWKWFWNLLEKTDDNAKRLGKDNTSYVFIYGGNDSSWVQNFKIAIGKIEKHVINNVDINIEPYQLGESNPDNVPSFWIGLDGKKKNKGCKDKVDCEIQEVVRTLLCLKQDPSGWVVLGRGRNLKILGHAEPMYQTVLDFDKWKSKVLEKETFDVAFKEYYDVVKEKYASLPYDHTSSVLATITCPNPLCGRVMEVTSINYRCCHGSANSCNL</sequence>
<feature type="compositionally biased region" description="Polar residues" evidence="1">
    <location>
        <begin position="7"/>
        <end position="20"/>
    </location>
</feature>
<evidence type="ECO:0000313" key="6">
    <source>
        <dbReference type="Proteomes" id="UP000008827"/>
    </source>
</evidence>
<dbReference type="Pfam" id="PF14577">
    <property type="entry name" value="SEO_C"/>
    <property type="match status" value="1"/>
</dbReference>
<feature type="domain" description="Sieve element occlusion N-terminal" evidence="2">
    <location>
        <begin position="28"/>
        <end position="262"/>
    </location>
</feature>
<organism evidence="4">
    <name type="scientific">Glycine max</name>
    <name type="common">Soybean</name>
    <name type="synonym">Glycine hispida</name>
    <dbReference type="NCBI Taxonomy" id="3847"/>
    <lineage>
        <taxon>Eukaryota</taxon>
        <taxon>Viridiplantae</taxon>
        <taxon>Streptophyta</taxon>
        <taxon>Embryophyta</taxon>
        <taxon>Tracheophyta</taxon>
        <taxon>Spermatophyta</taxon>
        <taxon>Magnoliopsida</taxon>
        <taxon>eudicotyledons</taxon>
        <taxon>Gunneridae</taxon>
        <taxon>Pentapetalae</taxon>
        <taxon>rosids</taxon>
        <taxon>fabids</taxon>
        <taxon>Fabales</taxon>
        <taxon>Fabaceae</taxon>
        <taxon>Papilionoideae</taxon>
        <taxon>50 kb inversion clade</taxon>
        <taxon>NPAAA clade</taxon>
        <taxon>indigoferoid/millettioid clade</taxon>
        <taxon>Phaseoleae</taxon>
        <taxon>Glycine</taxon>
        <taxon>Glycine subgen. Soja</taxon>
    </lineage>
</organism>
<feature type="domain" description="Sieve element occlusion C-terminal" evidence="3">
    <location>
        <begin position="526"/>
        <end position="654"/>
    </location>
</feature>
<gene>
    <name evidence="4" type="ORF">GLYMA_20G204800</name>
</gene>
<accession>A0A0R0EQF9</accession>
<evidence type="ECO:0000313" key="4">
    <source>
        <dbReference type="EMBL" id="KRG92330.1"/>
    </source>
</evidence>
<reference evidence="4 5" key="1">
    <citation type="journal article" date="2010" name="Nature">
        <title>Genome sequence of the palaeopolyploid soybean.</title>
        <authorList>
            <person name="Schmutz J."/>
            <person name="Cannon S.B."/>
            <person name="Schlueter J."/>
            <person name="Ma J."/>
            <person name="Mitros T."/>
            <person name="Nelson W."/>
            <person name="Hyten D.L."/>
            <person name="Song Q."/>
            <person name="Thelen J.J."/>
            <person name="Cheng J."/>
            <person name="Xu D."/>
            <person name="Hellsten U."/>
            <person name="May G.D."/>
            <person name="Yu Y."/>
            <person name="Sakurai T."/>
            <person name="Umezawa T."/>
            <person name="Bhattacharyya M.K."/>
            <person name="Sandhu D."/>
            <person name="Valliyodan B."/>
            <person name="Lindquist E."/>
            <person name="Peto M."/>
            <person name="Grant D."/>
            <person name="Shu S."/>
            <person name="Goodstein D."/>
            <person name="Barry K."/>
            <person name="Futrell-Griggs M."/>
            <person name="Abernathy B."/>
            <person name="Du J."/>
            <person name="Tian Z."/>
            <person name="Zhu L."/>
            <person name="Gill N."/>
            <person name="Joshi T."/>
            <person name="Libault M."/>
            <person name="Sethuraman A."/>
            <person name="Zhang X.-C."/>
            <person name="Shinozaki K."/>
            <person name="Nguyen H.T."/>
            <person name="Wing R.A."/>
            <person name="Cregan P."/>
            <person name="Specht J."/>
            <person name="Grimwood J."/>
            <person name="Rokhsar D."/>
            <person name="Stacey G."/>
            <person name="Shoemaker R.C."/>
            <person name="Jackson S.A."/>
        </authorList>
    </citation>
    <scope>NUCLEOTIDE SEQUENCE [LARGE SCALE GENOMIC DNA]</scope>
    <source>
        <strain evidence="5">cv. Williams 82</strain>
        <tissue evidence="4">Callus</tissue>
    </source>
</reference>
<dbReference type="InterPro" id="IPR039299">
    <property type="entry name" value="SEOA"/>
</dbReference>
<dbReference type="PaxDb" id="3847-GLYMA20G34710.2"/>
<dbReference type="STRING" id="3847.A0A0R0EQF9"/>
<dbReference type="AlphaFoldDB" id="A0A0R0EQF9"/>
<keyword evidence="6" id="KW-1185">Reference proteome</keyword>
<evidence type="ECO:0000256" key="1">
    <source>
        <dbReference type="SAM" id="MobiDB-lite"/>
    </source>
</evidence>
<proteinExistence type="predicted"/>
<dbReference type="PANTHER" id="PTHR33232:SF14">
    <property type="entry name" value="THIOREDOXIN-LIKE, SIEVE ELEMENT OCCLUSION-RELATED"/>
    <property type="match status" value="1"/>
</dbReference>
<dbReference type="GO" id="GO:0010088">
    <property type="term" value="P:phloem development"/>
    <property type="evidence" value="ECO:0007669"/>
    <property type="project" value="InterPro"/>
</dbReference>
<reference evidence="4" key="3">
    <citation type="submission" date="2018-07" db="EMBL/GenBank/DDBJ databases">
        <title>WGS assembly of Glycine max.</title>
        <authorList>
            <person name="Schmutz J."/>
            <person name="Cannon S."/>
            <person name="Schlueter J."/>
            <person name="Ma J."/>
            <person name="Mitros T."/>
            <person name="Nelson W."/>
            <person name="Hyten D."/>
            <person name="Song Q."/>
            <person name="Thelen J."/>
            <person name="Cheng J."/>
            <person name="Xu D."/>
            <person name="Hellsten U."/>
            <person name="May G."/>
            <person name="Yu Y."/>
            <person name="Sakurai T."/>
            <person name="Umezawa T."/>
            <person name="Bhattacharyya M."/>
            <person name="Sandhu D."/>
            <person name="Valliyodan B."/>
            <person name="Lindquist E."/>
            <person name="Peto M."/>
            <person name="Grant D."/>
            <person name="Shu S."/>
            <person name="Goodstein D."/>
            <person name="Barry K."/>
            <person name="Futrell-Griggs M."/>
            <person name="Abernathy B."/>
            <person name="Du J."/>
            <person name="Tian Z."/>
            <person name="Zhu L."/>
            <person name="Gill N."/>
            <person name="Joshi T."/>
            <person name="Libault M."/>
            <person name="Sethuraman A."/>
            <person name="Zhang X."/>
            <person name="Shinozaki K."/>
            <person name="Nguyen H."/>
            <person name="Wing R."/>
            <person name="Cregan P."/>
            <person name="Specht J."/>
            <person name="Grimwood J."/>
            <person name="Rokhsar D."/>
            <person name="Stacey G."/>
            <person name="Shoemaker R."/>
            <person name="Jackson S."/>
        </authorList>
    </citation>
    <scope>NUCLEOTIDE SEQUENCE</scope>
    <source>
        <tissue evidence="4">Callus</tissue>
    </source>
</reference>
<feature type="region of interest" description="Disordered" evidence="1">
    <location>
        <begin position="1"/>
        <end position="23"/>
    </location>
</feature>
<dbReference type="EMBL" id="CM000853">
    <property type="protein sequence ID" value="KRG92330.1"/>
    <property type="molecule type" value="Genomic_DNA"/>
</dbReference>
<dbReference type="PANTHER" id="PTHR33232">
    <property type="entry name" value="PROTEIN SIEVE ELEMENT OCCLUSION B-LIKE"/>
    <property type="match status" value="1"/>
</dbReference>
<dbReference type="EnsemblPlants" id="KRG92330">
    <property type="protein sequence ID" value="KRG92330"/>
    <property type="gene ID" value="GLYMA_20G204800"/>
</dbReference>
<evidence type="ECO:0000313" key="5">
    <source>
        <dbReference type="EnsemblPlants" id="KRG92330"/>
    </source>
</evidence>
<dbReference type="InterPro" id="IPR027942">
    <property type="entry name" value="SEO_N"/>
</dbReference>